<keyword evidence="6 13" id="KW-0808">Transferase</keyword>
<evidence type="ECO:0000256" key="6">
    <source>
        <dbReference type="ARBA" id="ARBA00022679"/>
    </source>
</evidence>
<keyword evidence="8 13" id="KW-0548">Nucleotidyltransferase</keyword>
<dbReference type="InterPro" id="IPR038385">
    <property type="entry name" value="Sua5/YwlC_C"/>
</dbReference>
<evidence type="ECO:0000256" key="13">
    <source>
        <dbReference type="PIRNR" id="PIRNR004930"/>
    </source>
</evidence>
<dbReference type="InterPro" id="IPR017945">
    <property type="entry name" value="DHBP_synth_RibB-like_a/b_dom"/>
</dbReference>
<dbReference type="PROSITE" id="PS51163">
    <property type="entry name" value="YRDC"/>
    <property type="match status" value="1"/>
</dbReference>
<feature type="domain" description="YrdC-like" evidence="15">
    <location>
        <begin position="8"/>
        <end position="210"/>
    </location>
</feature>
<dbReference type="GO" id="GO:0005737">
    <property type="term" value="C:cytoplasm"/>
    <property type="evidence" value="ECO:0007669"/>
    <property type="project" value="UniProtKB-SubCell"/>
</dbReference>
<comment type="catalytic activity">
    <reaction evidence="12 13">
        <text>L-threonine + hydrogencarbonate + ATP = L-threonylcarbamoyladenylate + diphosphate + H2O</text>
        <dbReference type="Rhea" id="RHEA:36407"/>
        <dbReference type="ChEBI" id="CHEBI:15377"/>
        <dbReference type="ChEBI" id="CHEBI:17544"/>
        <dbReference type="ChEBI" id="CHEBI:30616"/>
        <dbReference type="ChEBI" id="CHEBI:33019"/>
        <dbReference type="ChEBI" id="CHEBI:57926"/>
        <dbReference type="ChEBI" id="CHEBI:73682"/>
        <dbReference type="EC" id="2.7.7.87"/>
    </reaction>
</comment>
<dbReference type="InterPro" id="IPR010923">
    <property type="entry name" value="T(6)A37_SUA5"/>
</dbReference>
<keyword evidence="18" id="KW-1185">Reference proteome</keyword>
<dbReference type="KEGG" id="hyl:LPB072_21705"/>
<evidence type="ECO:0000256" key="12">
    <source>
        <dbReference type="ARBA" id="ARBA00048366"/>
    </source>
</evidence>
<protein>
    <recommendedName>
        <fullName evidence="4 13">Threonylcarbamoyl-AMP synthase</fullName>
        <shortName evidence="13">TC-AMP synthase</shortName>
        <ecNumber evidence="3 13">2.7.7.87</ecNumber>
    </recommendedName>
    <alternativeName>
        <fullName evidence="11 13">L-threonylcarbamoyladenylate synthase</fullName>
    </alternativeName>
</protein>
<evidence type="ECO:0000256" key="1">
    <source>
        <dbReference type="ARBA" id="ARBA00004496"/>
    </source>
</evidence>
<feature type="binding site" evidence="14">
    <location>
        <position position="149"/>
    </location>
    <ligand>
        <name>L-threonine</name>
        <dbReference type="ChEBI" id="CHEBI:57926"/>
    </ligand>
</feature>
<organism evidence="16 19">
    <name type="scientific">Hydrogenophaga crassostreae</name>
    <dbReference type="NCBI Taxonomy" id="1763535"/>
    <lineage>
        <taxon>Bacteria</taxon>
        <taxon>Pseudomonadati</taxon>
        <taxon>Pseudomonadota</taxon>
        <taxon>Betaproteobacteria</taxon>
        <taxon>Burkholderiales</taxon>
        <taxon>Comamonadaceae</taxon>
        <taxon>Hydrogenophaga</taxon>
    </lineage>
</organism>
<gene>
    <name evidence="16" type="ORF">LPB072_21705</name>
    <name evidence="17" type="ORF">LPB72_21090</name>
</gene>
<keyword evidence="9 13" id="KW-0547">Nucleotide-binding</keyword>
<evidence type="ECO:0000256" key="2">
    <source>
        <dbReference type="ARBA" id="ARBA00007663"/>
    </source>
</evidence>
<dbReference type="EMBL" id="LVWD01000042">
    <property type="protein sequence ID" value="OAD39576.1"/>
    <property type="molecule type" value="Genomic_DNA"/>
</dbReference>
<evidence type="ECO:0000256" key="3">
    <source>
        <dbReference type="ARBA" id="ARBA00012584"/>
    </source>
</evidence>
<dbReference type="GO" id="GO:0008033">
    <property type="term" value="P:tRNA processing"/>
    <property type="evidence" value="ECO:0007669"/>
    <property type="project" value="UniProtKB-KW"/>
</dbReference>
<evidence type="ECO:0000313" key="19">
    <source>
        <dbReference type="Proteomes" id="UP000185680"/>
    </source>
</evidence>
<dbReference type="PANTHER" id="PTHR17490">
    <property type="entry name" value="SUA5"/>
    <property type="match status" value="1"/>
</dbReference>
<dbReference type="PANTHER" id="PTHR17490:SF16">
    <property type="entry name" value="THREONYLCARBAMOYL-AMP SYNTHASE"/>
    <property type="match status" value="1"/>
</dbReference>
<evidence type="ECO:0000256" key="11">
    <source>
        <dbReference type="ARBA" id="ARBA00029774"/>
    </source>
</evidence>
<dbReference type="AlphaFoldDB" id="A0A167GKI0"/>
<dbReference type="Gene3D" id="3.90.870.10">
    <property type="entry name" value="DHBP synthase"/>
    <property type="match status" value="1"/>
</dbReference>
<dbReference type="EMBL" id="CP017476">
    <property type="protein sequence ID" value="AOW15907.1"/>
    <property type="molecule type" value="Genomic_DNA"/>
</dbReference>
<feature type="binding site" evidence="14">
    <location>
        <position position="151"/>
    </location>
    <ligand>
        <name>ATP</name>
        <dbReference type="ChEBI" id="CHEBI:30616"/>
    </ligand>
</feature>
<dbReference type="Pfam" id="PF01300">
    <property type="entry name" value="Sua5_yciO_yrdC"/>
    <property type="match status" value="1"/>
</dbReference>
<dbReference type="Gene3D" id="3.40.50.11030">
    <property type="entry name" value="Threonylcarbamoyl-AMP synthase, C-terminal domain"/>
    <property type="match status" value="1"/>
</dbReference>
<evidence type="ECO:0000313" key="17">
    <source>
        <dbReference type="EMBL" id="OAD39576.1"/>
    </source>
</evidence>
<keyword evidence="10 13" id="KW-0067">ATP-binding</keyword>
<feature type="binding site" evidence="14">
    <location>
        <position position="241"/>
    </location>
    <ligand>
        <name>ATP</name>
        <dbReference type="ChEBI" id="CHEBI:30616"/>
    </ligand>
</feature>
<feature type="binding site" evidence="14">
    <location>
        <position position="192"/>
    </location>
    <ligand>
        <name>L-threonine</name>
        <dbReference type="ChEBI" id="CHEBI:57926"/>
    </ligand>
</feature>
<feature type="binding site" evidence="14">
    <location>
        <position position="125"/>
    </location>
    <ligand>
        <name>L-threonine</name>
        <dbReference type="ChEBI" id="CHEBI:57926"/>
    </ligand>
</feature>
<evidence type="ECO:0000313" key="16">
    <source>
        <dbReference type="EMBL" id="AOW15907.1"/>
    </source>
</evidence>
<dbReference type="NCBIfam" id="TIGR00057">
    <property type="entry name" value="L-threonylcarbamoyladenylate synthase"/>
    <property type="match status" value="1"/>
</dbReference>
<dbReference type="SUPFAM" id="SSF55821">
    <property type="entry name" value="YrdC/RibB"/>
    <property type="match status" value="1"/>
</dbReference>
<feature type="binding site" evidence="14">
    <location>
        <position position="30"/>
    </location>
    <ligand>
        <name>L-threonine</name>
        <dbReference type="ChEBI" id="CHEBI:57926"/>
    </ligand>
</feature>
<dbReference type="GO" id="GO:0000049">
    <property type="term" value="F:tRNA binding"/>
    <property type="evidence" value="ECO:0007669"/>
    <property type="project" value="TreeGrafter"/>
</dbReference>
<dbReference type="InterPro" id="IPR005145">
    <property type="entry name" value="Sua5_C"/>
</dbReference>
<dbReference type="GO" id="GO:0061710">
    <property type="term" value="F:L-threonylcarbamoyladenylate synthase"/>
    <property type="evidence" value="ECO:0007669"/>
    <property type="project" value="UniProtKB-EC"/>
</dbReference>
<comment type="similarity">
    <text evidence="2 13">Belongs to the SUA5 family.</text>
</comment>
<dbReference type="InterPro" id="IPR050156">
    <property type="entry name" value="TC-AMP_synthase_SUA5"/>
</dbReference>
<feature type="binding site" evidence="14">
    <location>
        <position position="206"/>
    </location>
    <ligand>
        <name>ATP</name>
        <dbReference type="ChEBI" id="CHEBI:30616"/>
    </ligand>
</feature>
<evidence type="ECO:0000256" key="8">
    <source>
        <dbReference type="ARBA" id="ARBA00022695"/>
    </source>
</evidence>
<evidence type="ECO:0000259" key="15">
    <source>
        <dbReference type="PROSITE" id="PS51163"/>
    </source>
</evidence>
<keyword evidence="7 13" id="KW-0819">tRNA processing</keyword>
<comment type="function">
    <text evidence="13">Required for the formation of a threonylcarbamoyl group on adenosine at position 37 (t(6)A37) in tRNAs that read codons beginning with adenine.</text>
</comment>
<dbReference type="InterPro" id="IPR006070">
    <property type="entry name" value="Sua5-like_dom"/>
</dbReference>
<feature type="binding site" evidence="14">
    <location>
        <position position="159"/>
    </location>
    <ligand>
        <name>ATP</name>
        <dbReference type="ChEBI" id="CHEBI:30616"/>
    </ligand>
</feature>
<dbReference type="GO" id="GO:0003725">
    <property type="term" value="F:double-stranded RNA binding"/>
    <property type="evidence" value="ECO:0007669"/>
    <property type="project" value="UniProtKB-UniRule"/>
</dbReference>
<reference evidence="16 19" key="2">
    <citation type="submission" date="2016-10" db="EMBL/GenBank/DDBJ databases">
        <title>Hydorgenophaga sp. LPB0072 isolated from gastropod.</title>
        <authorList>
            <person name="Kim E."/>
            <person name="Yi H."/>
        </authorList>
    </citation>
    <scope>NUCLEOTIDE SEQUENCE [LARGE SCALE GENOMIC DNA]</scope>
    <source>
        <strain evidence="16 19">LPB0072</strain>
    </source>
</reference>
<evidence type="ECO:0000256" key="7">
    <source>
        <dbReference type="ARBA" id="ARBA00022694"/>
    </source>
</evidence>
<feature type="binding site" evidence="14">
    <location>
        <position position="62"/>
    </location>
    <ligand>
        <name>L-threonine</name>
        <dbReference type="ChEBI" id="CHEBI:57926"/>
    </ligand>
</feature>
<proteinExistence type="inferred from homology"/>
<evidence type="ECO:0000256" key="14">
    <source>
        <dbReference type="PIRSR" id="PIRSR004930-1"/>
    </source>
</evidence>
<name>A0A167GKI0_9BURK</name>
<evidence type="ECO:0000256" key="4">
    <source>
        <dbReference type="ARBA" id="ARBA00015492"/>
    </source>
</evidence>
<dbReference type="Proteomes" id="UP000185680">
    <property type="component" value="Chromosome"/>
</dbReference>
<reference evidence="17 18" key="1">
    <citation type="submission" date="2016-02" db="EMBL/GenBank/DDBJ databases">
        <title>Draft genome sequence of Hydrogenophaga sp. LPB0072.</title>
        <authorList>
            <person name="Shin S.-K."/>
            <person name="Yi H."/>
        </authorList>
    </citation>
    <scope>NUCLEOTIDE SEQUENCE [LARGE SCALE GENOMIC DNA]</scope>
    <source>
        <strain evidence="17 18">LPB0072</strain>
    </source>
</reference>
<dbReference type="EC" id="2.7.7.87" evidence="3 13"/>
<dbReference type="RefSeq" id="WP_066096246.1">
    <property type="nucleotide sequence ID" value="NZ_CP017476.1"/>
</dbReference>
<sequence>MVLSADAPANIEAAALRLAAGSLVGLPTETVYGLAADAGNASAVQRVFEAKGRPGDHPLIVHVAPSATADAEGWRAAVAPFAREVPEFAVALMQAFWPGPLTLILPRRPEVAAVAAGGQDSVGLRCPSHPAALALLQAARAHGVMGVAAPSANRFGRVSPTTAAHVAEEFAALSDAALLILDGGACPVGIESTIVDCSRGAPVLLRPGMLTPAQIEAACGQPLRERDEQAPRASGTLASHYAPRAAVRLMPAPQLQAALDLMGKDAKNIAVYASKGVRVDGALPRRRMPEMAADCAQELFAVLRELDATGVRLIWVETPPVGPDWDGVRDRLERAAA</sequence>
<dbReference type="STRING" id="1763535.LPB072_21705"/>
<evidence type="ECO:0000256" key="9">
    <source>
        <dbReference type="ARBA" id="ARBA00022741"/>
    </source>
</evidence>
<evidence type="ECO:0000256" key="10">
    <source>
        <dbReference type="ARBA" id="ARBA00022840"/>
    </source>
</evidence>
<dbReference type="GO" id="GO:0005524">
    <property type="term" value="F:ATP binding"/>
    <property type="evidence" value="ECO:0007669"/>
    <property type="project" value="UniProtKB-UniRule"/>
</dbReference>
<evidence type="ECO:0000256" key="5">
    <source>
        <dbReference type="ARBA" id="ARBA00022490"/>
    </source>
</evidence>
<comment type="subcellular location">
    <subcellularLocation>
        <location evidence="1 13">Cytoplasm</location>
    </subcellularLocation>
</comment>
<feature type="binding site" evidence="14">
    <location>
        <position position="53"/>
    </location>
    <ligand>
        <name>ATP</name>
        <dbReference type="ChEBI" id="CHEBI:30616"/>
    </ligand>
</feature>
<dbReference type="Pfam" id="PF03481">
    <property type="entry name" value="Sua5_C"/>
    <property type="match status" value="1"/>
</dbReference>
<dbReference type="GO" id="GO:0006450">
    <property type="term" value="P:regulation of translational fidelity"/>
    <property type="evidence" value="ECO:0007669"/>
    <property type="project" value="TreeGrafter"/>
</dbReference>
<keyword evidence="5 13" id="KW-0963">Cytoplasm</keyword>
<dbReference type="PIRSF" id="PIRSF004930">
    <property type="entry name" value="Tln_factor_SUA5"/>
    <property type="match status" value="1"/>
</dbReference>
<dbReference type="Proteomes" id="UP000185657">
    <property type="component" value="Unassembled WGS sequence"/>
</dbReference>
<evidence type="ECO:0000313" key="18">
    <source>
        <dbReference type="Proteomes" id="UP000185657"/>
    </source>
</evidence>
<accession>A0A167GKI0</accession>